<accession>A0ABN2R195</accession>
<dbReference type="SUPFAM" id="SSF53098">
    <property type="entry name" value="Ribonuclease H-like"/>
    <property type="match status" value="1"/>
</dbReference>
<dbReference type="Pfam" id="PF13683">
    <property type="entry name" value="rve_3"/>
    <property type="match status" value="1"/>
</dbReference>
<dbReference type="PROSITE" id="PS50994">
    <property type="entry name" value="INTEGRASE"/>
    <property type="match status" value="1"/>
</dbReference>
<dbReference type="InterPro" id="IPR036397">
    <property type="entry name" value="RNaseH_sf"/>
</dbReference>
<organism evidence="2 3">
    <name type="scientific">Catenulispora subtropica</name>
    <dbReference type="NCBI Taxonomy" id="450798"/>
    <lineage>
        <taxon>Bacteria</taxon>
        <taxon>Bacillati</taxon>
        <taxon>Actinomycetota</taxon>
        <taxon>Actinomycetes</taxon>
        <taxon>Catenulisporales</taxon>
        <taxon>Catenulisporaceae</taxon>
        <taxon>Catenulispora</taxon>
    </lineage>
</organism>
<dbReference type="EMBL" id="BAAAQM010000007">
    <property type="protein sequence ID" value="GAA1961838.1"/>
    <property type="molecule type" value="Genomic_DNA"/>
</dbReference>
<evidence type="ECO:0000313" key="2">
    <source>
        <dbReference type="EMBL" id="GAA1961838.1"/>
    </source>
</evidence>
<dbReference type="PANTHER" id="PTHR46889:SF4">
    <property type="entry name" value="TRANSPOSASE INSO FOR INSERTION SEQUENCE ELEMENT IS911B-RELATED"/>
    <property type="match status" value="1"/>
</dbReference>
<sequence length="279" mass="32101">MRWHRDLLRRRWARRSHRKRPGRPRTHRNITALVIRLAKENPSWGYRRIHGELAGLGIKVAPSTVWEILKNAGISPAPQRDTGPTWAAFLRSQASAILATDFVVVDLLNGSKAYVLAVIEHATRRVRVLGATFHPTTEWVVQQARNLVMDLDDAGTKAKFLIHDRDASFSAAFDAVFSAADIEVIHTGVRVPRQNSIMERWFRSLRAELTDRTLIWNIPHLMLLLHEYEDHYNRHRPHQAIDQTAPLKPRPDNLVDIDTFRARRHDHAGGLLHEYHQVA</sequence>
<gene>
    <name evidence="2" type="ORF">GCM10009838_18150</name>
</gene>
<name>A0ABN2R195_9ACTN</name>
<reference evidence="2 3" key="1">
    <citation type="journal article" date="2019" name="Int. J. Syst. Evol. Microbiol.">
        <title>The Global Catalogue of Microorganisms (GCM) 10K type strain sequencing project: providing services to taxonomists for standard genome sequencing and annotation.</title>
        <authorList>
            <consortium name="The Broad Institute Genomics Platform"/>
            <consortium name="The Broad Institute Genome Sequencing Center for Infectious Disease"/>
            <person name="Wu L."/>
            <person name="Ma J."/>
        </authorList>
    </citation>
    <scope>NUCLEOTIDE SEQUENCE [LARGE SCALE GENOMIC DNA]</scope>
    <source>
        <strain evidence="2 3">JCM 16013</strain>
    </source>
</reference>
<evidence type="ECO:0000259" key="1">
    <source>
        <dbReference type="PROSITE" id="PS50994"/>
    </source>
</evidence>
<evidence type="ECO:0000313" key="3">
    <source>
        <dbReference type="Proteomes" id="UP001499854"/>
    </source>
</evidence>
<dbReference type="InterPro" id="IPR001584">
    <property type="entry name" value="Integrase_cat-core"/>
</dbReference>
<dbReference type="Gene3D" id="3.30.420.10">
    <property type="entry name" value="Ribonuclease H-like superfamily/Ribonuclease H"/>
    <property type="match status" value="1"/>
</dbReference>
<feature type="domain" description="Integrase catalytic" evidence="1">
    <location>
        <begin position="80"/>
        <end position="254"/>
    </location>
</feature>
<dbReference type="Proteomes" id="UP001499854">
    <property type="component" value="Unassembled WGS sequence"/>
</dbReference>
<dbReference type="PANTHER" id="PTHR46889">
    <property type="entry name" value="TRANSPOSASE INSF FOR INSERTION SEQUENCE IS3B-RELATED"/>
    <property type="match status" value="1"/>
</dbReference>
<dbReference type="InterPro" id="IPR012337">
    <property type="entry name" value="RNaseH-like_sf"/>
</dbReference>
<proteinExistence type="predicted"/>
<dbReference type="InterPro" id="IPR050900">
    <property type="entry name" value="Transposase_IS3/IS150/IS904"/>
</dbReference>
<comment type="caution">
    <text evidence="2">The sequence shown here is derived from an EMBL/GenBank/DDBJ whole genome shotgun (WGS) entry which is preliminary data.</text>
</comment>
<keyword evidence="3" id="KW-1185">Reference proteome</keyword>
<protein>
    <recommendedName>
        <fullName evidence="1">Integrase catalytic domain-containing protein</fullName>
    </recommendedName>
</protein>